<feature type="region of interest" description="Disordered" evidence="2">
    <location>
        <begin position="393"/>
        <end position="417"/>
    </location>
</feature>
<gene>
    <name evidence="3" type="ORF">VNO80_26009</name>
</gene>
<dbReference type="GO" id="GO:0004103">
    <property type="term" value="F:choline kinase activity"/>
    <property type="evidence" value="ECO:0007669"/>
    <property type="project" value="TreeGrafter"/>
</dbReference>
<feature type="compositionally biased region" description="Basic and acidic residues" evidence="2">
    <location>
        <begin position="400"/>
        <end position="409"/>
    </location>
</feature>
<dbReference type="Pfam" id="PF01633">
    <property type="entry name" value="Choline_kinase"/>
    <property type="match status" value="1"/>
</dbReference>
<keyword evidence="4" id="KW-1185">Reference proteome</keyword>
<name>A0AAN9LVP3_PHACN</name>
<dbReference type="Gene3D" id="3.90.1200.10">
    <property type="match status" value="1"/>
</dbReference>
<dbReference type="PANTHER" id="PTHR22603">
    <property type="entry name" value="CHOLINE/ETHANOALAMINE KINASE"/>
    <property type="match status" value="1"/>
</dbReference>
<protein>
    <recommendedName>
        <fullName evidence="5">Choline kinase 2</fullName>
    </recommendedName>
</protein>
<dbReference type="PANTHER" id="PTHR22603:SF81">
    <property type="entry name" value="CHOLINE KINASE 2-RELATED"/>
    <property type="match status" value="1"/>
</dbReference>
<dbReference type="GO" id="GO:0006646">
    <property type="term" value="P:phosphatidylethanolamine biosynthetic process"/>
    <property type="evidence" value="ECO:0007669"/>
    <property type="project" value="TreeGrafter"/>
</dbReference>
<dbReference type="Proteomes" id="UP001374584">
    <property type="component" value="Unassembled WGS sequence"/>
</dbReference>
<evidence type="ECO:0008006" key="5">
    <source>
        <dbReference type="Google" id="ProtNLM"/>
    </source>
</evidence>
<evidence type="ECO:0000313" key="3">
    <source>
        <dbReference type="EMBL" id="KAK7343047.1"/>
    </source>
</evidence>
<dbReference type="EMBL" id="JAYMYR010000009">
    <property type="protein sequence ID" value="KAK7343047.1"/>
    <property type="molecule type" value="Genomic_DNA"/>
</dbReference>
<proteinExistence type="inferred from homology"/>
<evidence type="ECO:0000256" key="1">
    <source>
        <dbReference type="ARBA" id="ARBA00038211"/>
    </source>
</evidence>
<comment type="similarity">
    <text evidence="1">Belongs to the choline/ethanolamine kinase family.</text>
</comment>
<dbReference type="GO" id="GO:0004305">
    <property type="term" value="F:ethanolamine kinase activity"/>
    <property type="evidence" value="ECO:0007669"/>
    <property type="project" value="TreeGrafter"/>
</dbReference>
<evidence type="ECO:0000313" key="4">
    <source>
        <dbReference type="Proteomes" id="UP001374584"/>
    </source>
</evidence>
<dbReference type="InterPro" id="IPR011009">
    <property type="entry name" value="Kinase-like_dom_sf"/>
</dbReference>
<dbReference type="GO" id="GO:0005737">
    <property type="term" value="C:cytoplasm"/>
    <property type="evidence" value="ECO:0007669"/>
    <property type="project" value="TreeGrafter"/>
</dbReference>
<organism evidence="3 4">
    <name type="scientific">Phaseolus coccineus</name>
    <name type="common">Scarlet runner bean</name>
    <name type="synonym">Phaseolus multiflorus</name>
    <dbReference type="NCBI Taxonomy" id="3886"/>
    <lineage>
        <taxon>Eukaryota</taxon>
        <taxon>Viridiplantae</taxon>
        <taxon>Streptophyta</taxon>
        <taxon>Embryophyta</taxon>
        <taxon>Tracheophyta</taxon>
        <taxon>Spermatophyta</taxon>
        <taxon>Magnoliopsida</taxon>
        <taxon>eudicotyledons</taxon>
        <taxon>Gunneridae</taxon>
        <taxon>Pentapetalae</taxon>
        <taxon>rosids</taxon>
        <taxon>fabids</taxon>
        <taxon>Fabales</taxon>
        <taxon>Fabaceae</taxon>
        <taxon>Papilionoideae</taxon>
        <taxon>50 kb inversion clade</taxon>
        <taxon>NPAAA clade</taxon>
        <taxon>indigoferoid/millettioid clade</taxon>
        <taxon>Phaseoleae</taxon>
        <taxon>Phaseolus</taxon>
    </lineage>
</organism>
<evidence type="ECO:0000256" key="2">
    <source>
        <dbReference type="SAM" id="MobiDB-lite"/>
    </source>
</evidence>
<dbReference type="AlphaFoldDB" id="A0AAN9LVP3"/>
<sequence>MVTFVLGAAEEATENPVNNKVVDAENVVSGDGDAGIPVSTAINGIEVPKETSAKEREYCLPSEATEILKSLATEWENVVDVNALKVIPLKGAMTNEVFQIKWKTTEGESSRKVVARIYGVGTGVFFDRGVEVKTFEFMSKSGQGPRLLGRFDNGRVEEFIHARTLSASDLRDPSTSALIAAKMKEFHDLGMPGPKTVNLWDRLRDWLKEAKRLSSPEDVEAFNLNTLDKEISSLENELSDTNQCIGFCHNDLQYGNIMLDEESCSVTIIDYEYASYNPVAYDIANHFNEMAANYHTDTPHVLDCTKYPDLEERRRFAHAYLSSSGEQPSDTEVDQLLEEVEKYALANHLLWGIWGVISEHVNKIDFDYREYAKQRFQEYWSRKISALRYDEHDEADEADEPSHDNEKQEVTTTHHKPGRSIIPRRLKRLFGLGFFRSKH</sequence>
<dbReference type="Gene3D" id="3.30.200.20">
    <property type="entry name" value="Phosphorylase Kinase, domain 1"/>
    <property type="match status" value="1"/>
</dbReference>
<dbReference type="CDD" id="cd05157">
    <property type="entry name" value="ETNK_euk"/>
    <property type="match status" value="1"/>
</dbReference>
<comment type="caution">
    <text evidence="3">The sequence shown here is derived from an EMBL/GenBank/DDBJ whole genome shotgun (WGS) entry which is preliminary data.</text>
</comment>
<dbReference type="SUPFAM" id="SSF56112">
    <property type="entry name" value="Protein kinase-like (PK-like)"/>
    <property type="match status" value="1"/>
</dbReference>
<reference evidence="3 4" key="1">
    <citation type="submission" date="2024-01" db="EMBL/GenBank/DDBJ databases">
        <title>The genomes of 5 underutilized Papilionoideae crops provide insights into root nodulation and disease resistanc.</title>
        <authorList>
            <person name="Jiang F."/>
        </authorList>
    </citation>
    <scope>NUCLEOTIDE SEQUENCE [LARGE SCALE GENOMIC DNA]</scope>
    <source>
        <strain evidence="3">JINMINGXINNONG_FW02</strain>
        <tissue evidence="3">Leaves</tissue>
    </source>
</reference>
<accession>A0AAN9LVP3</accession>